<feature type="compositionally biased region" description="Polar residues" evidence="1">
    <location>
        <begin position="64"/>
        <end position="73"/>
    </location>
</feature>
<protein>
    <submittedName>
        <fullName evidence="2">(apollo) hypothetical protein</fullName>
    </submittedName>
</protein>
<accession>A0A8S3X0U3</accession>
<dbReference type="Proteomes" id="UP000691718">
    <property type="component" value="Unassembled WGS sequence"/>
</dbReference>
<evidence type="ECO:0000256" key="1">
    <source>
        <dbReference type="SAM" id="MobiDB-lite"/>
    </source>
</evidence>
<feature type="region of interest" description="Disordered" evidence="1">
    <location>
        <begin position="117"/>
        <end position="140"/>
    </location>
</feature>
<proteinExistence type="predicted"/>
<feature type="compositionally biased region" description="Basic and acidic residues" evidence="1">
    <location>
        <begin position="117"/>
        <end position="128"/>
    </location>
</feature>
<dbReference type="CDD" id="cd15517">
    <property type="entry name" value="PHD_TCF19_like"/>
    <property type="match status" value="1"/>
</dbReference>
<reference evidence="2" key="1">
    <citation type="submission" date="2021-04" db="EMBL/GenBank/DDBJ databases">
        <authorList>
            <person name="Tunstrom K."/>
        </authorList>
    </citation>
    <scope>NUCLEOTIDE SEQUENCE</scope>
</reference>
<evidence type="ECO:0000313" key="3">
    <source>
        <dbReference type="Proteomes" id="UP000691718"/>
    </source>
</evidence>
<gene>
    <name evidence="2" type="ORF">PAPOLLO_LOCUS12463</name>
</gene>
<feature type="compositionally biased region" description="Basic residues" evidence="1">
    <location>
        <begin position="129"/>
        <end position="140"/>
    </location>
</feature>
<keyword evidence="3" id="KW-1185">Reference proteome</keyword>
<dbReference type="EMBL" id="CAJQZP010000885">
    <property type="protein sequence ID" value="CAG4993208.1"/>
    <property type="molecule type" value="Genomic_DNA"/>
</dbReference>
<organism evidence="2 3">
    <name type="scientific">Parnassius apollo</name>
    <name type="common">Apollo butterfly</name>
    <name type="synonym">Papilio apollo</name>
    <dbReference type="NCBI Taxonomy" id="110799"/>
    <lineage>
        <taxon>Eukaryota</taxon>
        <taxon>Metazoa</taxon>
        <taxon>Ecdysozoa</taxon>
        <taxon>Arthropoda</taxon>
        <taxon>Hexapoda</taxon>
        <taxon>Insecta</taxon>
        <taxon>Pterygota</taxon>
        <taxon>Neoptera</taxon>
        <taxon>Endopterygota</taxon>
        <taxon>Lepidoptera</taxon>
        <taxon>Glossata</taxon>
        <taxon>Ditrysia</taxon>
        <taxon>Papilionoidea</taxon>
        <taxon>Papilionidae</taxon>
        <taxon>Parnassiinae</taxon>
        <taxon>Parnassini</taxon>
        <taxon>Parnassius</taxon>
        <taxon>Parnassius</taxon>
    </lineage>
</organism>
<dbReference type="AlphaFoldDB" id="A0A8S3X0U3"/>
<feature type="region of interest" description="Disordered" evidence="1">
    <location>
        <begin position="28"/>
        <end position="73"/>
    </location>
</feature>
<sequence>MSGFEKTGIFPFNQHKFNDADFASSYVTDRPMETVSNEPQPSTSSTPPPTILSNPQPSTPLDPQPSTSYDAQISTSVDPHECFSPEIVRPLPKAGPRKSTINRKRRKTAILTDTPEKENLRKEQETLSKKKAKGVNKKSKATKRVEKVKKAILQEVNSDSSSDDECFCLICCEKYSDSVPGEGWIQCNLCKQWAHEKCISNRGSIYFVCINCDSENDESD</sequence>
<evidence type="ECO:0000313" key="2">
    <source>
        <dbReference type="EMBL" id="CAG4993208.1"/>
    </source>
</evidence>
<name>A0A8S3X0U3_PARAO</name>
<dbReference type="OrthoDB" id="6904663at2759"/>
<comment type="caution">
    <text evidence="2">The sequence shown here is derived from an EMBL/GenBank/DDBJ whole genome shotgun (WGS) entry which is preliminary data.</text>
</comment>